<evidence type="ECO:0000313" key="9">
    <source>
        <dbReference type="Proteomes" id="UP000182135"/>
    </source>
</evidence>
<keyword evidence="2 8" id="KW-0031">Aminopeptidase</keyword>
<dbReference type="Gene3D" id="2.40.30.40">
    <property type="entry name" value="Peptidase M42, domain 2"/>
    <property type="match status" value="1"/>
</dbReference>
<evidence type="ECO:0000256" key="4">
    <source>
        <dbReference type="ARBA" id="ARBA00022723"/>
    </source>
</evidence>
<dbReference type="GO" id="GO:0046872">
    <property type="term" value="F:metal ion binding"/>
    <property type="evidence" value="ECO:0007669"/>
    <property type="project" value="UniProtKB-UniRule"/>
</dbReference>
<organism evidence="8 9">
    <name type="scientific">Clostridium cadaveris</name>
    <dbReference type="NCBI Taxonomy" id="1529"/>
    <lineage>
        <taxon>Bacteria</taxon>
        <taxon>Bacillati</taxon>
        <taxon>Bacillota</taxon>
        <taxon>Clostridia</taxon>
        <taxon>Eubacteriales</taxon>
        <taxon>Clostridiaceae</taxon>
        <taxon>Clostridium</taxon>
    </lineage>
</organism>
<comment type="similarity">
    <text evidence="1 6">Belongs to the peptidase M42 family.</text>
</comment>
<evidence type="ECO:0000256" key="5">
    <source>
        <dbReference type="ARBA" id="ARBA00022801"/>
    </source>
</evidence>
<evidence type="ECO:0000256" key="1">
    <source>
        <dbReference type="ARBA" id="ARBA00006272"/>
    </source>
</evidence>
<reference evidence="8 9" key="1">
    <citation type="submission" date="2016-10" db="EMBL/GenBank/DDBJ databases">
        <authorList>
            <person name="de Groot N.N."/>
        </authorList>
    </citation>
    <scope>NUCLEOTIDE SEQUENCE [LARGE SCALE GENOMIC DNA]</scope>
    <source>
        <strain evidence="8 9">NLAE-zl-G419</strain>
    </source>
</reference>
<dbReference type="PANTHER" id="PTHR32481">
    <property type="entry name" value="AMINOPEPTIDASE"/>
    <property type="match status" value="1"/>
</dbReference>
<dbReference type="SUPFAM" id="SSF53187">
    <property type="entry name" value="Zn-dependent exopeptidases"/>
    <property type="match status" value="1"/>
</dbReference>
<feature type="binding site" evidence="7">
    <location>
        <position position="69"/>
    </location>
    <ligand>
        <name>Zn(2+)</name>
        <dbReference type="ChEBI" id="CHEBI:29105"/>
        <label>1</label>
    </ligand>
</feature>
<evidence type="ECO:0000256" key="6">
    <source>
        <dbReference type="PIRNR" id="PIRNR001123"/>
    </source>
</evidence>
<dbReference type="Gene3D" id="3.40.630.10">
    <property type="entry name" value="Zn peptidases"/>
    <property type="match status" value="1"/>
</dbReference>
<evidence type="ECO:0000313" key="8">
    <source>
        <dbReference type="EMBL" id="SFF62421.1"/>
    </source>
</evidence>
<dbReference type="SUPFAM" id="SSF101821">
    <property type="entry name" value="Aminopeptidase/glucanase lid domain"/>
    <property type="match status" value="1"/>
</dbReference>
<dbReference type="GO" id="GO:0006508">
    <property type="term" value="P:proteolysis"/>
    <property type="evidence" value="ECO:0007669"/>
    <property type="project" value="UniProtKB-KW"/>
</dbReference>
<dbReference type="AlphaFoldDB" id="A0A1I2KBE0"/>
<dbReference type="Proteomes" id="UP000182135">
    <property type="component" value="Unassembled WGS sequence"/>
</dbReference>
<dbReference type="InterPro" id="IPR008007">
    <property type="entry name" value="Peptidase_M42"/>
</dbReference>
<protein>
    <submittedName>
        <fullName evidence="8">Glutamyl aminopeptidase</fullName>
    </submittedName>
</protein>
<sequence>MNLNTNTLELMKKLTQISAVSGNEVGVSKLLQSYYKKYTDEIIFDNLGSVFAVRRCGLENVPKVLVSGHMDEIGFLVQDITEKGLIKMLPLGSICNEGLIGQRVNIVNRKGEEFRGIIMSSSKDASKLVDIKNLVVDMGMSTKEEVLNLGIQLGDSIVVEGDFEILAGGKRLLSKAWNNRFGCVMGIEILEALKEEKLEVDLYVGATVQHEVGLRGAQTSTNLVQPDLGIVLDCLSANDVTGEKDGVGKLGEGVLINYYDKSMMPNRALLNCLVETCKEKNIKHQYYFSLGDGDNGWIHKLLRGCPTLTACICARNLQTNSGIIDANDYVAAKEAVISVIKSLNAEKVEAFKAENR</sequence>
<gene>
    <name evidence="8" type="ORF">SAMN04487885_104172</name>
</gene>
<dbReference type="InterPro" id="IPR051464">
    <property type="entry name" value="Peptidase_M42_aminopept"/>
</dbReference>
<dbReference type="eggNOG" id="COG1363">
    <property type="taxonomic scope" value="Bacteria"/>
</dbReference>
<dbReference type="STRING" id="1529.SAMN04487885_104172"/>
<proteinExistence type="inferred from homology"/>
<dbReference type="InterPro" id="IPR023367">
    <property type="entry name" value="Peptidase_M42_dom2"/>
</dbReference>
<evidence type="ECO:0000256" key="2">
    <source>
        <dbReference type="ARBA" id="ARBA00022438"/>
    </source>
</evidence>
<dbReference type="OrthoDB" id="9772053at2"/>
<keyword evidence="3" id="KW-0645">Protease</keyword>
<dbReference type="PIRSF" id="PIRSF001123">
    <property type="entry name" value="PepA_GA"/>
    <property type="match status" value="1"/>
</dbReference>
<dbReference type="RefSeq" id="WP_074844676.1">
    <property type="nucleotide sequence ID" value="NZ_FOOE01000004.1"/>
</dbReference>
<comment type="cofactor">
    <cofactor evidence="7">
        <name>a divalent metal cation</name>
        <dbReference type="ChEBI" id="CHEBI:60240"/>
    </cofactor>
    <text evidence="7">Binds 2 divalent metal cations per subunit.</text>
</comment>
<feature type="binding site" evidence="7">
    <location>
        <position position="211"/>
    </location>
    <ligand>
        <name>Zn(2+)</name>
        <dbReference type="ChEBI" id="CHEBI:29105"/>
        <label>2</label>
    </ligand>
</feature>
<accession>A0A1I2KBE0</accession>
<feature type="binding site" evidence="7">
    <location>
        <position position="233"/>
    </location>
    <ligand>
        <name>Zn(2+)</name>
        <dbReference type="ChEBI" id="CHEBI:29105"/>
        <label>1</label>
    </ligand>
</feature>
<evidence type="ECO:0000256" key="3">
    <source>
        <dbReference type="ARBA" id="ARBA00022670"/>
    </source>
</evidence>
<dbReference type="EMBL" id="FOOE01000004">
    <property type="protein sequence ID" value="SFF62421.1"/>
    <property type="molecule type" value="Genomic_DNA"/>
</dbReference>
<dbReference type="PANTHER" id="PTHR32481:SF0">
    <property type="entry name" value="AMINOPEPTIDASE YPDE-RELATED"/>
    <property type="match status" value="1"/>
</dbReference>
<keyword evidence="9" id="KW-1185">Reference proteome</keyword>
<keyword evidence="5" id="KW-0378">Hydrolase</keyword>
<dbReference type="Pfam" id="PF05343">
    <property type="entry name" value="Peptidase_M42"/>
    <property type="match status" value="1"/>
</dbReference>
<keyword evidence="4 7" id="KW-0479">Metal-binding</keyword>
<evidence type="ECO:0000256" key="7">
    <source>
        <dbReference type="PIRSR" id="PIRSR001123-2"/>
    </source>
</evidence>
<dbReference type="GO" id="GO:0004177">
    <property type="term" value="F:aminopeptidase activity"/>
    <property type="evidence" value="ECO:0007669"/>
    <property type="project" value="UniProtKB-UniRule"/>
</dbReference>
<name>A0A1I2KBE0_9CLOT</name>